<dbReference type="Proteomes" id="UP000198688">
    <property type="component" value="Chromosome I"/>
</dbReference>
<keyword evidence="3" id="KW-1185">Reference proteome</keyword>
<dbReference type="InterPro" id="IPR025406">
    <property type="entry name" value="DUF4132"/>
</dbReference>
<sequence length="444" mass="47868">MPPLVTPGGGEATAGEINHLLVRLASCDSDEVHPAVLAARDRWTAASRALFAAALFDRWVTAGTPASDTWCMHAVGLIGDDAGARRIAAHAKQWAGGNASARAQTALDTLRHRGTDAALIELSLLAERSRFPVFKSRARQHIEAIADLGGLTSDELADRLVPALGLVDGGDVLPTAKGDFRIVFDHRLRPVLRDATGEVHADLPRGSDKKRLTALRKEARASASLHVARLERAMCTERRIPAGIFLDRFAGHPWMTHLAQRLIWGVLAGDTLTGTVRVAEDGTLADLDDEPVTLPSTAAVVILHPLNFPAGTLGVWGQVFADYELLQPFAQLDRPVHRFGPGFFDPFAGRKTSYPVLRGLERNGWTRWYDAAVQMAKPLGGGAWAVLQTDPGWHASDTVDSAPPQTVRELTMVRGGGVTFGDLPPVTFSELIHDLRILTSPDAP</sequence>
<accession>A0A1H2C7R6</accession>
<reference evidence="2 3" key="1">
    <citation type="submission" date="2016-10" db="EMBL/GenBank/DDBJ databases">
        <authorList>
            <person name="de Groot N.N."/>
        </authorList>
    </citation>
    <scope>NUCLEOTIDE SEQUENCE [LARGE SCALE GENOMIC DNA]</scope>
    <source>
        <strain evidence="2 3">DSM 43941</strain>
    </source>
</reference>
<dbReference type="AlphaFoldDB" id="A0A1H2C7R6"/>
<gene>
    <name evidence="2" type="ORF">SAMN04489716_5334</name>
</gene>
<dbReference type="OrthoDB" id="4554725at2"/>
<dbReference type="Pfam" id="PF13569">
    <property type="entry name" value="DUF4132"/>
    <property type="match status" value="1"/>
</dbReference>
<proteinExistence type="predicted"/>
<name>A0A1H2C7R6_9ACTN</name>
<dbReference type="EMBL" id="LT629758">
    <property type="protein sequence ID" value="SDT66292.1"/>
    <property type="molecule type" value="Genomic_DNA"/>
</dbReference>
<organism evidence="2 3">
    <name type="scientific">Actinoplanes derwentensis</name>
    <dbReference type="NCBI Taxonomy" id="113562"/>
    <lineage>
        <taxon>Bacteria</taxon>
        <taxon>Bacillati</taxon>
        <taxon>Actinomycetota</taxon>
        <taxon>Actinomycetes</taxon>
        <taxon>Micromonosporales</taxon>
        <taxon>Micromonosporaceae</taxon>
        <taxon>Actinoplanes</taxon>
    </lineage>
</organism>
<protein>
    <recommendedName>
        <fullName evidence="1">DUF4132 domain-containing protein</fullName>
    </recommendedName>
</protein>
<evidence type="ECO:0000313" key="3">
    <source>
        <dbReference type="Proteomes" id="UP000198688"/>
    </source>
</evidence>
<evidence type="ECO:0000313" key="2">
    <source>
        <dbReference type="EMBL" id="SDT66292.1"/>
    </source>
</evidence>
<feature type="domain" description="DUF4132" evidence="1">
    <location>
        <begin position="210"/>
        <end position="365"/>
    </location>
</feature>
<evidence type="ECO:0000259" key="1">
    <source>
        <dbReference type="Pfam" id="PF13569"/>
    </source>
</evidence>
<dbReference type="STRING" id="113562.SAMN04489716_5334"/>
<dbReference type="RefSeq" id="WP_092547126.1">
    <property type="nucleotide sequence ID" value="NZ_BOMJ01000034.1"/>
</dbReference>